<gene>
    <name evidence="3" type="primary">ydaF_1</name>
    <name evidence="3" type="ORF">ENKNEFLB_01188</name>
</gene>
<evidence type="ECO:0000256" key="1">
    <source>
        <dbReference type="SAM" id="MobiDB-lite"/>
    </source>
</evidence>
<keyword evidence="4" id="KW-1185">Reference proteome</keyword>
<feature type="region of interest" description="Disordered" evidence="1">
    <location>
        <begin position="1"/>
        <end position="26"/>
    </location>
</feature>
<name>A0ABX8EEC0_9ACTN</name>
<dbReference type="Proteomes" id="UP000679307">
    <property type="component" value="Chromosome"/>
</dbReference>
<dbReference type="Gene3D" id="3.40.630.30">
    <property type="match status" value="2"/>
</dbReference>
<proteinExistence type="predicted"/>
<dbReference type="PANTHER" id="PTHR43441">
    <property type="entry name" value="RIBOSOMAL-PROTEIN-SERINE ACETYLTRANSFERASE"/>
    <property type="match status" value="1"/>
</dbReference>
<dbReference type="RefSeq" id="WP_214058349.1">
    <property type="nucleotide sequence ID" value="NZ_CP075371.1"/>
</dbReference>
<keyword evidence="3" id="KW-0012">Acyltransferase</keyword>
<feature type="domain" description="N-acetyltransferase" evidence="2">
    <location>
        <begin position="15"/>
        <end position="184"/>
    </location>
</feature>
<keyword evidence="3" id="KW-0808">Transferase</keyword>
<accession>A0ABX8EEC0</accession>
<dbReference type="InterPro" id="IPR051908">
    <property type="entry name" value="Ribosomal_N-acetyltransferase"/>
</dbReference>
<feature type="domain" description="N-acetyltransferase" evidence="2">
    <location>
        <begin position="204"/>
        <end position="373"/>
    </location>
</feature>
<evidence type="ECO:0000313" key="4">
    <source>
        <dbReference type="Proteomes" id="UP000679307"/>
    </source>
</evidence>
<evidence type="ECO:0000313" key="3">
    <source>
        <dbReference type="EMBL" id="QVT78810.1"/>
    </source>
</evidence>
<dbReference type="GO" id="GO:0016746">
    <property type="term" value="F:acyltransferase activity"/>
    <property type="evidence" value="ECO:0007669"/>
    <property type="project" value="UniProtKB-KW"/>
</dbReference>
<organism evidence="3 4">
    <name type="scientific">Nocardioides aquaticus</name>
    <dbReference type="NCBI Taxonomy" id="160826"/>
    <lineage>
        <taxon>Bacteria</taxon>
        <taxon>Bacillati</taxon>
        <taxon>Actinomycetota</taxon>
        <taxon>Actinomycetes</taxon>
        <taxon>Propionibacteriales</taxon>
        <taxon>Nocardioidaceae</taxon>
        <taxon>Nocardioides</taxon>
    </lineage>
</organism>
<protein>
    <submittedName>
        <fullName evidence="3">Ribosomal N-acetyltransferase YdaF</fullName>
        <ecNumber evidence="3">2.3.1.-</ecNumber>
    </submittedName>
</protein>
<dbReference type="InterPro" id="IPR000182">
    <property type="entry name" value="GNAT_dom"/>
</dbReference>
<dbReference type="EC" id="2.3.1.-" evidence="3"/>
<sequence length="386" mass="42535">MDLPPTPPTLTDGHVTLRAHSPDDAQGSYEATLDPDYQRWTSVPLPVSLEGARHFVGTLMPGAWADGSSWGFAVEHDGSYVGSVELRPDDREAGVAEVAFGSHPRVRGLRIEGRSVMERALRLLLTWGFDEAGVRTVMWRAHRGNWASRRLAWKVGFRVEGTVRRWTTQRGERHDAWIGTLLHDDSRQPPTTWLTAPPLQGEQVVLRPFTDADVPRIVEACDDERTRHWLGRLPEPYDEDAARDYLLHVGEQQADGRGVWWAVTDPATDELLGSMALFGVDPGREAEVGYWAHPAARGRGVTTEATGLALRFAFGMLGVQRVVAFAAVDNAASRRVLEANGLTQYATERLGARIRTGPADQACLDVLAEEWLAGQVARMRAGGPQA</sequence>
<dbReference type="InterPro" id="IPR016181">
    <property type="entry name" value="Acyl_CoA_acyltransferase"/>
</dbReference>
<dbReference type="PROSITE" id="PS51186">
    <property type="entry name" value="GNAT"/>
    <property type="match status" value="2"/>
</dbReference>
<evidence type="ECO:0000259" key="2">
    <source>
        <dbReference type="PROSITE" id="PS51186"/>
    </source>
</evidence>
<dbReference type="Pfam" id="PF13302">
    <property type="entry name" value="Acetyltransf_3"/>
    <property type="match status" value="2"/>
</dbReference>
<dbReference type="EMBL" id="CP075371">
    <property type="protein sequence ID" value="QVT78810.1"/>
    <property type="molecule type" value="Genomic_DNA"/>
</dbReference>
<dbReference type="SUPFAM" id="SSF55729">
    <property type="entry name" value="Acyl-CoA N-acyltransferases (Nat)"/>
    <property type="match status" value="2"/>
</dbReference>
<reference evidence="3 4" key="1">
    <citation type="submission" date="2021-05" db="EMBL/GenBank/DDBJ databases">
        <title>Complete genome of Nocardioides aquaticus KCTC 9944T isolated from meromictic and hypersaline Ekho Lake, Antarctica.</title>
        <authorList>
            <person name="Hwang K."/>
            <person name="Kim K.M."/>
            <person name="Choe H."/>
        </authorList>
    </citation>
    <scope>NUCLEOTIDE SEQUENCE [LARGE SCALE GENOMIC DNA]</scope>
    <source>
        <strain evidence="3 4">KCTC 9944</strain>
    </source>
</reference>
<dbReference type="PANTHER" id="PTHR43441:SF10">
    <property type="entry name" value="ACETYLTRANSFERASE"/>
    <property type="match status" value="1"/>
</dbReference>